<name>A0A1G8AY29_9ACTN</name>
<dbReference type="EMBL" id="FNCN01000013">
    <property type="protein sequence ID" value="SDH25922.1"/>
    <property type="molecule type" value="Genomic_DNA"/>
</dbReference>
<organism evidence="1 2">
    <name type="scientific">Sinosporangium album</name>
    <dbReference type="NCBI Taxonomy" id="504805"/>
    <lineage>
        <taxon>Bacteria</taxon>
        <taxon>Bacillati</taxon>
        <taxon>Actinomycetota</taxon>
        <taxon>Actinomycetes</taxon>
        <taxon>Streptosporangiales</taxon>
        <taxon>Streptosporangiaceae</taxon>
        <taxon>Sinosporangium</taxon>
    </lineage>
</organism>
<sequence length="83" mass="9156">MRRAAQAEGADDLTEAAAVHNQAALIASDCGLPDLARRWCHQQADIHMRAHPLNAQNTRLVANVESIMTSKTHGRTNSERDLR</sequence>
<proteinExistence type="predicted"/>
<accession>A0A1G8AY29</accession>
<evidence type="ECO:0000313" key="2">
    <source>
        <dbReference type="Proteomes" id="UP000198923"/>
    </source>
</evidence>
<dbReference type="Proteomes" id="UP000198923">
    <property type="component" value="Unassembled WGS sequence"/>
</dbReference>
<evidence type="ECO:0000313" key="1">
    <source>
        <dbReference type="EMBL" id="SDH25922.1"/>
    </source>
</evidence>
<dbReference type="AlphaFoldDB" id="A0A1G8AY29"/>
<dbReference type="RefSeq" id="WP_218125876.1">
    <property type="nucleotide sequence ID" value="NZ_FNCN01000013.1"/>
</dbReference>
<keyword evidence="2" id="KW-1185">Reference proteome</keyword>
<reference evidence="1 2" key="1">
    <citation type="submission" date="2016-10" db="EMBL/GenBank/DDBJ databases">
        <authorList>
            <person name="de Groot N.N."/>
        </authorList>
    </citation>
    <scope>NUCLEOTIDE SEQUENCE [LARGE SCALE GENOMIC DNA]</scope>
    <source>
        <strain evidence="1 2">CPCC 201354</strain>
    </source>
</reference>
<gene>
    <name evidence="1" type="ORF">SAMN05421505_11347</name>
</gene>
<protein>
    <submittedName>
        <fullName evidence="1">Uncharacterized protein</fullName>
    </submittedName>
</protein>